<sequence length="108" mass="11688">MPQLRGDARRGRAQPNPIVQAERPSNTRRRRAAAAAVTRSLERKEEIELAEGGDEVGGEENKEGKGSGRGGWMSSIAGRGAPTSSRRGGRGEHRAAPRKGPDRQFPYI</sequence>
<name>A0A6V7QQ43_ANACO</name>
<feature type="compositionally biased region" description="Acidic residues" evidence="1">
    <location>
        <begin position="48"/>
        <end position="58"/>
    </location>
</feature>
<organism evidence="2">
    <name type="scientific">Ananas comosus var. bracteatus</name>
    <name type="common">red pineapple</name>
    <dbReference type="NCBI Taxonomy" id="296719"/>
    <lineage>
        <taxon>Eukaryota</taxon>
        <taxon>Viridiplantae</taxon>
        <taxon>Streptophyta</taxon>
        <taxon>Embryophyta</taxon>
        <taxon>Tracheophyta</taxon>
        <taxon>Spermatophyta</taxon>
        <taxon>Magnoliopsida</taxon>
        <taxon>Liliopsida</taxon>
        <taxon>Poales</taxon>
        <taxon>Bromeliaceae</taxon>
        <taxon>Bromelioideae</taxon>
        <taxon>Ananas</taxon>
    </lineage>
</organism>
<evidence type="ECO:0000256" key="1">
    <source>
        <dbReference type="SAM" id="MobiDB-lite"/>
    </source>
</evidence>
<gene>
    <name evidence="2" type="ORF">CB5_LOCUS28563</name>
</gene>
<dbReference type="AlphaFoldDB" id="A0A6V7QQ43"/>
<feature type="region of interest" description="Disordered" evidence="1">
    <location>
        <begin position="1"/>
        <end position="108"/>
    </location>
</feature>
<proteinExistence type="predicted"/>
<feature type="compositionally biased region" description="Basic and acidic residues" evidence="1">
    <location>
        <begin position="1"/>
        <end position="10"/>
    </location>
</feature>
<reference evidence="2" key="1">
    <citation type="submission" date="2020-07" db="EMBL/GenBank/DDBJ databases">
        <authorList>
            <person name="Lin J."/>
        </authorList>
    </citation>
    <scope>NUCLEOTIDE SEQUENCE</scope>
</reference>
<dbReference type="EMBL" id="CAJEUB010000001">
    <property type="protein sequence ID" value="CAD1845352.1"/>
    <property type="molecule type" value="Genomic_DNA"/>
</dbReference>
<evidence type="ECO:0000313" key="2">
    <source>
        <dbReference type="EMBL" id="CAD1845352.1"/>
    </source>
</evidence>
<protein>
    <submittedName>
        <fullName evidence="2">Uncharacterized protein</fullName>
    </submittedName>
</protein>
<feature type="compositionally biased region" description="Basic and acidic residues" evidence="1">
    <location>
        <begin position="89"/>
        <end position="102"/>
    </location>
</feature>
<accession>A0A6V7QQ43</accession>